<dbReference type="Proteomes" id="UP000017836">
    <property type="component" value="Unassembled WGS sequence"/>
</dbReference>
<sequence length="260" mass="29616">MSAVSHGGHAQNPSSYPSKITTSSSPRSFSLFFFLPNFSLTALLLSLSACNGVTIFCLHLPFPAKPTPKNTHFSSKNTIRGPRTVSVMYALKEEENHLSKELETDRSFELWTQKEDNENSLVPPLNTIVDGRIKWFKQNRSWFRILKSGPPTKQFSARAKGFFCSNSCKLRFVMTWISSLESFGFREFFTMESMFKSHPSACLLILSKAMDSRKRNIVLRPLLTKSYRVMAIAPDFNYLFQNTDAEAWFNQLRKGNVDPG</sequence>
<keyword evidence="1" id="KW-0472">Membrane</keyword>
<dbReference type="EMBL" id="KI397486">
    <property type="protein sequence ID" value="ERM95472.1"/>
    <property type="molecule type" value="Genomic_DNA"/>
</dbReference>
<evidence type="ECO:0000313" key="3">
    <source>
        <dbReference type="Proteomes" id="UP000017836"/>
    </source>
</evidence>
<gene>
    <name evidence="2" type="ORF">AMTR_s00008p00263010</name>
</gene>
<dbReference type="InterPro" id="IPR044789">
    <property type="entry name" value="Put_A1-4-GlycosylTfrase_plant"/>
</dbReference>
<reference evidence="3" key="1">
    <citation type="journal article" date="2013" name="Science">
        <title>The Amborella genome and the evolution of flowering plants.</title>
        <authorList>
            <consortium name="Amborella Genome Project"/>
        </authorList>
    </citation>
    <scope>NUCLEOTIDE SEQUENCE [LARGE SCALE GENOMIC DNA]</scope>
</reference>
<evidence type="ECO:0000313" key="2">
    <source>
        <dbReference type="EMBL" id="ERM95472.1"/>
    </source>
</evidence>
<dbReference type="HOGENOM" id="CLU_1070939_0_0_1"/>
<proteinExistence type="predicted"/>
<protein>
    <submittedName>
        <fullName evidence="2">Uncharacterized protein</fullName>
    </submittedName>
</protein>
<name>W1NI52_AMBTC</name>
<keyword evidence="3" id="KW-1185">Reference proteome</keyword>
<dbReference type="PANTHER" id="PTHR46781">
    <property type="entry name" value="ALPHA 1,4-GLYCOSYLTRANSFERASE FAMILY PROTEIN"/>
    <property type="match status" value="1"/>
</dbReference>
<keyword evidence="1" id="KW-0812">Transmembrane</keyword>
<keyword evidence="1" id="KW-1133">Transmembrane helix</keyword>
<organism evidence="2 3">
    <name type="scientific">Amborella trichopoda</name>
    <dbReference type="NCBI Taxonomy" id="13333"/>
    <lineage>
        <taxon>Eukaryota</taxon>
        <taxon>Viridiplantae</taxon>
        <taxon>Streptophyta</taxon>
        <taxon>Embryophyta</taxon>
        <taxon>Tracheophyta</taxon>
        <taxon>Spermatophyta</taxon>
        <taxon>Magnoliopsida</taxon>
        <taxon>Amborellales</taxon>
        <taxon>Amborellaceae</taxon>
        <taxon>Amborella</taxon>
    </lineage>
</organism>
<dbReference type="Gramene" id="ERM95472">
    <property type="protein sequence ID" value="ERM95472"/>
    <property type="gene ID" value="AMTR_s00008p00263010"/>
</dbReference>
<dbReference type="PANTHER" id="PTHR46781:SF5">
    <property type="entry name" value="ALPHA 1,4-GLYCOSYLTRANSFERASE FAMILY PROTEIN"/>
    <property type="match status" value="1"/>
</dbReference>
<evidence type="ECO:0000256" key="1">
    <source>
        <dbReference type="SAM" id="Phobius"/>
    </source>
</evidence>
<dbReference type="eggNOG" id="KOG1928">
    <property type="taxonomic scope" value="Eukaryota"/>
</dbReference>
<feature type="transmembrane region" description="Helical" evidence="1">
    <location>
        <begin position="38"/>
        <end position="60"/>
    </location>
</feature>
<accession>W1NI52</accession>
<dbReference type="AlphaFoldDB" id="W1NI52"/>